<organism evidence="2 3">
    <name type="scientific">Podospora appendiculata</name>
    <dbReference type="NCBI Taxonomy" id="314037"/>
    <lineage>
        <taxon>Eukaryota</taxon>
        <taxon>Fungi</taxon>
        <taxon>Dikarya</taxon>
        <taxon>Ascomycota</taxon>
        <taxon>Pezizomycotina</taxon>
        <taxon>Sordariomycetes</taxon>
        <taxon>Sordariomycetidae</taxon>
        <taxon>Sordariales</taxon>
        <taxon>Podosporaceae</taxon>
        <taxon>Podospora</taxon>
    </lineage>
</organism>
<keyword evidence="3" id="KW-1185">Reference proteome</keyword>
<name>A0AAE0XJ67_9PEZI</name>
<feature type="compositionally biased region" description="Basic and acidic residues" evidence="1">
    <location>
        <begin position="175"/>
        <end position="190"/>
    </location>
</feature>
<reference evidence="2" key="2">
    <citation type="submission" date="2023-06" db="EMBL/GenBank/DDBJ databases">
        <authorList>
            <consortium name="Lawrence Berkeley National Laboratory"/>
            <person name="Haridas S."/>
            <person name="Hensen N."/>
            <person name="Bonometti L."/>
            <person name="Westerberg I."/>
            <person name="Brannstrom I.O."/>
            <person name="Guillou S."/>
            <person name="Cros-Aarteil S."/>
            <person name="Calhoun S."/>
            <person name="Kuo A."/>
            <person name="Mondo S."/>
            <person name="Pangilinan J."/>
            <person name="Riley R."/>
            <person name="Labutti K."/>
            <person name="Andreopoulos B."/>
            <person name="Lipzen A."/>
            <person name="Chen C."/>
            <person name="Yanf M."/>
            <person name="Daum C."/>
            <person name="Ng V."/>
            <person name="Clum A."/>
            <person name="Steindorff A."/>
            <person name="Ohm R."/>
            <person name="Martin F."/>
            <person name="Silar P."/>
            <person name="Natvig D."/>
            <person name="Lalanne C."/>
            <person name="Gautier V."/>
            <person name="Ament-Velasquez S.L."/>
            <person name="Kruys A."/>
            <person name="Hutchinson M.I."/>
            <person name="Powell A.J."/>
            <person name="Barry K."/>
            <person name="Miller A.N."/>
            <person name="Grigoriev I.V."/>
            <person name="Debuchy R."/>
            <person name="Gladieux P."/>
            <person name="Thoren M.H."/>
            <person name="Johannesson H."/>
        </authorList>
    </citation>
    <scope>NUCLEOTIDE SEQUENCE</scope>
    <source>
        <strain evidence="2">CBS 314.62</strain>
    </source>
</reference>
<sequence length="353" mass="40130">MAPFLSALCKQNSHYHQYNATRFYSRSRHFNISDVAVAVNPGGITEELEAFDQDIETFPICNPYEPSASCRITQSPSRPPPSCHSNGEINHDDPAFWKPGPRMDNPQPDLFPSVEQQTSHNLPPPVLIFSAFPADTISPVLSGQSSLWTLQLNLPDPRYRLHLSQLRKYSPTDSVPRDRPKRLDNPQGDRHQVEFLGKPCSLGCEAVNSHDQHQLNETGRPVQTRDGIDLIGPERFEPHYLLCHECGTWMTSFVGANPNLAAGLPRLLTTPNEDMEGLYRRACPHCVNPRARMTQETKMLFHPAWWRETWRRGSGARTGCTERRPRRECRVHSRSDPRSALGLSAKHVCEERW</sequence>
<proteinExistence type="predicted"/>
<evidence type="ECO:0000313" key="3">
    <source>
        <dbReference type="Proteomes" id="UP001270362"/>
    </source>
</evidence>
<reference evidence="2" key="1">
    <citation type="journal article" date="2023" name="Mol. Phylogenet. Evol.">
        <title>Genome-scale phylogeny and comparative genomics of the fungal order Sordariales.</title>
        <authorList>
            <person name="Hensen N."/>
            <person name="Bonometti L."/>
            <person name="Westerberg I."/>
            <person name="Brannstrom I.O."/>
            <person name="Guillou S."/>
            <person name="Cros-Aarteil S."/>
            <person name="Calhoun S."/>
            <person name="Haridas S."/>
            <person name="Kuo A."/>
            <person name="Mondo S."/>
            <person name="Pangilinan J."/>
            <person name="Riley R."/>
            <person name="LaButti K."/>
            <person name="Andreopoulos B."/>
            <person name="Lipzen A."/>
            <person name="Chen C."/>
            <person name="Yan M."/>
            <person name="Daum C."/>
            <person name="Ng V."/>
            <person name="Clum A."/>
            <person name="Steindorff A."/>
            <person name="Ohm R.A."/>
            <person name="Martin F."/>
            <person name="Silar P."/>
            <person name="Natvig D.O."/>
            <person name="Lalanne C."/>
            <person name="Gautier V."/>
            <person name="Ament-Velasquez S.L."/>
            <person name="Kruys A."/>
            <person name="Hutchinson M.I."/>
            <person name="Powell A.J."/>
            <person name="Barry K."/>
            <person name="Miller A.N."/>
            <person name="Grigoriev I.V."/>
            <person name="Debuchy R."/>
            <person name="Gladieux P."/>
            <person name="Hiltunen Thoren M."/>
            <person name="Johannesson H."/>
        </authorList>
    </citation>
    <scope>NUCLEOTIDE SEQUENCE</scope>
    <source>
        <strain evidence="2">CBS 314.62</strain>
    </source>
</reference>
<dbReference type="EMBL" id="JAULSO010000001">
    <property type="protein sequence ID" value="KAK3694469.1"/>
    <property type="molecule type" value="Genomic_DNA"/>
</dbReference>
<accession>A0AAE0XJ67</accession>
<dbReference type="AlphaFoldDB" id="A0AAE0XJ67"/>
<evidence type="ECO:0000256" key="1">
    <source>
        <dbReference type="SAM" id="MobiDB-lite"/>
    </source>
</evidence>
<feature type="region of interest" description="Disordered" evidence="1">
    <location>
        <begin position="169"/>
        <end position="190"/>
    </location>
</feature>
<feature type="region of interest" description="Disordered" evidence="1">
    <location>
        <begin position="71"/>
        <end position="109"/>
    </location>
</feature>
<protein>
    <submittedName>
        <fullName evidence="2">Uncharacterized protein</fullName>
    </submittedName>
</protein>
<evidence type="ECO:0000313" key="2">
    <source>
        <dbReference type="EMBL" id="KAK3694469.1"/>
    </source>
</evidence>
<gene>
    <name evidence="2" type="ORF">B0T22DRAFT_507012</name>
</gene>
<comment type="caution">
    <text evidence="2">The sequence shown here is derived from an EMBL/GenBank/DDBJ whole genome shotgun (WGS) entry which is preliminary data.</text>
</comment>
<dbReference type="Proteomes" id="UP001270362">
    <property type="component" value="Unassembled WGS sequence"/>
</dbReference>